<accession>A0ABP9HCQ9</accession>
<evidence type="ECO:0000313" key="2">
    <source>
        <dbReference type="Proteomes" id="UP001501195"/>
    </source>
</evidence>
<dbReference type="RefSeq" id="WP_345711054.1">
    <property type="nucleotide sequence ID" value="NZ_BAABIL010000097.1"/>
</dbReference>
<organism evidence="1 2">
    <name type="scientific">Kineococcus glutinatus</name>
    <dbReference type="NCBI Taxonomy" id="1070872"/>
    <lineage>
        <taxon>Bacteria</taxon>
        <taxon>Bacillati</taxon>
        <taxon>Actinomycetota</taxon>
        <taxon>Actinomycetes</taxon>
        <taxon>Kineosporiales</taxon>
        <taxon>Kineosporiaceae</taxon>
        <taxon>Kineococcus</taxon>
    </lineage>
</organism>
<name>A0ABP9HCQ9_9ACTN</name>
<protein>
    <submittedName>
        <fullName evidence="1">Uncharacterized protein</fullName>
    </submittedName>
</protein>
<sequence>MTGAGEPQRVELDAVAIRELLVELGRRLHAQGVRTPQEAAEIAVAVYGEESVHLTPHDDLVLIARAALALRG</sequence>
<dbReference type="Proteomes" id="UP001501195">
    <property type="component" value="Unassembled WGS sequence"/>
</dbReference>
<dbReference type="EMBL" id="BAABIL010000097">
    <property type="protein sequence ID" value="GAA4967808.1"/>
    <property type="molecule type" value="Genomic_DNA"/>
</dbReference>
<proteinExistence type="predicted"/>
<gene>
    <name evidence="1" type="ORF">GCM10023225_07850</name>
</gene>
<evidence type="ECO:0000313" key="1">
    <source>
        <dbReference type="EMBL" id="GAA4967808.1"/>
    </source>
</evidence>
<reference evidence="2" key="1">
    <citation type="journal article" date="2019" name="Int. J. Syst. Evol. Microbiol.">
        <title>The Global Catalogue of Microorganisms (GCM) 10K type strain sequencing project: providing services to taxonomists for standard genome sequencing and annotation.</title>
        <authorList>
            <consortium name="The Broad Institute Genomics Platform"/>
            <consortium name="The Broad Institute Genome Sequencing Center for Infectious Disease"/>
            <person name="Wu L."/>
            <person name="Ma J."/>
        </authorList>
    </citation>
    <scope>NUCLEOTIDE SEQUENCE [LARGE SCALE GENOMIC DNA]</scope>
    <source>
        <strain evidence="2">JCM 18126</strain>
    </source>
</reference>
<comment type="caution">
    <text evidence="1">The sequence shown here is derived from an EMBL/GenBank/DDBJ whole genome shotgun (WGS) entry which is preliminary data.</text>
</comment>
<keyword evidence="2" id="KW-1185">Reference proteome</keyword>